<evidence type="ECO:0000256" key="2">
    <source>
        <dbReference type="ARBA" id="ARBA00008914"/>
    </source>
</evidence>
<organism evidence="11 12">
    <name type="scientific">Frischella japonica</name>
    <dbReference type="NCBI Taxonomy" id="2741544"/>
    <lineage>
        <taxon>Bacteria</taxon>
        <taxon>Pseudomonadati</taxon>
        <taxon>Pseudomonadota</taxon>
        <taxon>Gammaproteobacteria</taxon>
        <taxon>Orbales</taxon>
        <taxon>Orbaceae</taxon>
        <taxon>Frischella</taxon>
    </lineage>
</organism>
<protein>
    <submittedName>
        <fullName evidence="11">Flagellar motor protein MotB</fullName>
    </submittedName>
</protein>
<dbReference type="SUPFAM" id="SSF103088">
    <property type="entry name" value="OmpA-like"/>
    <property type="match status" value="1"/>
</dbReference>
<evidence type="ECO:0000256" key="9">
    <source>
        <dbReference type="SAM" id="Phobius"/>
    </source>
</evidence>
<accession>A0ABR7QUI2</accession>
<dbReference type="InterPro" id="IPR006665">
    <property type="entry name" value="OmpA-like"/>
</dbReference>
<name>A0ABR7QUI2_9GAMM</name>
<keyword evidence="12" id="KW-1185">Reference proteome</keyword>
<dbReference type="Gene3D" id="3.30.1330.60">
    <property type="entry name" value="OmpA-like domain"/>
    <property type="match status" value="1"/>
</dbReference>
<comment type="similarity">
    <text evidence="2">Belongs to the MotB family.</text>
</comment>
<dbReference type="InterPro" id="IPR025713">
    <property type="entry name" value="MotB-like_N_dom"/>
</dbReference>
<comment type="subcellular location">
    <subcellularLocation>
        <location evidence="1">Cell membrane</location>
        <topology evidence="1">Single-pass membrane protein</topology>
    </subcellularLocation>
</comment>
<evidence type="ECO:0000256" key="1">
    <source>
        <dbReference type="ARBA" id="ARBA00004162"/>
    </source>
</evidence>
<dbReference type="CDD" id="cd07185">
    <property type="entry name" value="OmpA_C-like"/>
    <property type="match status" value="1"/>
</dbReference>
<feature type="region of interest" description="Disordered" evidence="8">
    <location>
        <begin position="298"/>
        <end position="318"/>
    </location>
</feature>
<dbReference type="PANTHER" id="PTHR30329">
    <property type="entry name" value="STATOR ELEMENT OF FLAGELLAR MOTOR COMPLEX"/>
    <property type="match status" value="1"/>
</dbReference>
<dbReference type="RefSeq" id="WP_187754333.1">
    <property type="nucleotide sequence ID" value="NZ_JABURY010000004.1"/>
</dbReference>
<keyword evidence="6 7" id="KW-0472">Membrane</keyword>
<evidence type="ECO:0000256" key="5">
    <source>
        <dbReference type="ARBA" id="ARBA00022989"/>
    </source>
</evidence>
<keyword evidence="4 9" id="KW-0812">Transmembrane</keyword>
<evidence type="ECO:0000256" key="3">
    <source>
        <dbReference type="ARBA" id="ARBA00022475"/>
    </source>
</evidence>
<evidence type="ECO:0000256" key="8">
    <source>
        <dbReference type="SAM" id="MobiDB-lite"/>
    </source>
</evidence>
<evidence type="ECO:0000256" key="6">
    <source>
        <dbReference type="ARBA" id="ARBA00023136"/>
    </source>
</evidence>
<dbReference type="EMBL" id="JABURY010000004">
    <property type="protein sequence ID" value="MBC9129876.1"/>
    <property type="molecule type" value="Genomic_DNA"/>
</dbReference>
<dbReference type="PROSITE" id="PS51123">
    <property type="entry name" value="OMPA_2"/>
    <property type="match status" value="1"/>
</dbReference>
<evidence type="ECO:0000313" key="11">
    <source>
        <dbReference type="EMBL" id="MBC9129876.1"/>
    </source>
</evidence>
<keyword evidence="5 9" id="KW-1133">Transmembrane helix</keyword>
<proteinExistence type="inferred from homology"/>
<evidence type="ECO:0000313" key="12">
    <source>
        <dbReference type="Proteomes" id="UP000651208"/>
    </source>
</evidence>
<dbReference type="Pfam" id="PF00691">
    <property type="entry name" value="OmpA"/>
    <property type="match status" value="1"/>
</dbReference>
<gene>
    <name evidence="11" type="primary">motB</name>
    <name evidence="11" type="ORF">FcAc13_00975</name>
</gene>
<reference evidence="11 12" key="1">
    <citation type="submission" date="2020-06" db="EMBL/GenBank/DDBJ databases">
        <title>Frischella cerana isolated from Apis cerana gut homogenate.</title>
        <authorList>
            <person name="Wolter L.A."/>
            <person name="Suenami S."/>
            <person name="Miyazaki R."/>
        </authorList>
    </citation>
    <scope>NUCLEOTIDE SEQUENCE [LARGE SCALE GENOMIC DNA]</scope>
    <source>
        <strain evidence="11 12">Ac13</strain>
    </source>
</reference>
<dbReference type="PANTHER" id="PTHR30329:SF18">
    <property type="entry name" value="MOTILITY PROTEIN B"/>
    <property type="match status" value="1"/>
</dbReference>
<evidence type="ECO:0000256" key="7">
    <source>
        <dbReference type="PROSITE-ProRule" id="PRU00473"/>
    </source>
</evidence>
<sequence>MKKPQSTTIIIRKKNIQHAGGHHGGSWKIAYADFMTAMMALFLVMWLISKATPQELQGIAEYFRTPLVMGFTGGNKISDSESPIPGGGDDLSKMDGEEKNDNIAQQSIELEQKHLETLQLIAAAQKIFEVFHLDPRLEKLAPNLIVELTELGLRIQILSSNNEPMFDIGSAKIDPNMQKILQALAPILNSLPNKITISGHTDERKYRNGDRGYSNWELSGDRANASRRELINSGLDSKKIIRIIALADTVSLNHKNFNQDSNRRISILILNKTAQQYIEDENTMTGIDLLNKFKSQEEFEQSTPSQFEPVATEQDNVN</sequence>
<evidence type="ECO:0000259" key="10">
    <source>
        <dbReference type="PROSITE" id="PS51123"/>
    </source>
</evidence>
<keyword evidence="11" id="KW-0282">Flagellum</keyword>
<dbReference type="Proteomes" id="UP000651208">
    <property type="component" value="Unassembled WGS sequence"/>
</dbReference>
<feature type="domain" description="OmpA-like" evidence="10">
    <location>
        <begin position="153"/>
        <end position="273"/>
    </location>
</feature>
<dbReference type="NCBIfam" id="NF006548">
    <property type="entry name" value="PRK09041.1"/>
    <property type="match status" value="1"/>
</dbReference>
<keyword evidence="3" id="KW-1003">Cell membrane</keyword>
<comment type="caution">
    <text evidence="11">The sequence shown here is derived from an EMBL/GenBank/DDBJ whole genome shotgun (WGS) entry which is preliminary data.</text>
</comment>
<feature type="transmembrane region" description="Helical" evidence="9">
    <location>
        <begin position="29"/>
        <end position="48"/>
    </location>
</feature>
<dbReference type="InterPro" id="IPR036737">
    <property type="entry name" value="OmpA-like_sf"/>
</dbReference>
<dbReference type="InterPro" id="IPR050330">
    <property type="entry name" value="Bact_OuterMem_StrucFunc"/>
</dbReference>
<evidence type="ECO:0000256" key="4">
    <source>
        <dbReference type="ARBA" id="ARBA00022692"/>
    </source>
</evidence>
<keyword evidence="11" id="KW-0969">Cilium</keyword>
<dbReference type="Pfam" id="PF13677">
    <property type="entry name" value="MotB_plug"/>
    <property type="match status" value="1"/>
</dbReference>
<keyword evidence="11" id="KW-0966">Cell projection</keyword>